<keyword evidence="9" id="KW-0067">ATP-binding</keyword>
<dbReference type="SMART" id="SM00285">
    <property type="entry name" value="PBD"/>
    <property type="match status" value="2"/>
</dbReference>
<dbReference type="Pfam" id="PF00069">
    <property type="entry name" value="Pkinase"/>
    <property type="match status" value="1"/>
</dbReference>
<dbReference type="InterPro" id="IPR051931">
    <property type="entry name" value="PAK3-like"/>
</dbReference>
<dbReference type="Pfam" id="PF00786">
    <property type="entry name" value="PBD"/>
    <property type="match status" value="2"/>
</dbReference>
<keyword evidence="4" id="KW-0723">Serine/threonine-protein kinase</keyword>
<accession>A0AAW2Z6V6</accession>
<dbReference type="InterPro" id="IPR000095">
    <property type="entry name" value="CRIB_dom"/>
</dbReference>
<evidence type="ECO:0000256" key="6">
    <source>
        <dbReference type="ARBA" id="ARBA00022723"/>
    </source>
</evidence>
<dbReference type="SMART" id="SM00220">
    <property type="entry name" value="S_TKc"/>
    <property type="match status" value="1"/>
</dbReference>
<evidence type="ECO:0000256" key="1">
    <source>
        <dbReference type="ARBA" id="ARBA00001946"/>
    </source>
</evidence>
<evidence type="ECO:0000313" key="16">
    <source>
        <dbReference type="Proteomes" id="UP001431209"/>
    </source>
</evidence>
<dbReference type="Gene3D" id="1.10.510.10">
    <property type="entry name" value="Transferase(Phosphotransferase) domain 1"/>
    <property type="match status" value="1"/>
</dbReference>
<dbReference type="Proteomes" id="UP001431209">
    <property type="component" value="Unassembled WGS sequence"/>
</dbReference>
<comment type="similarity">
    <text evidence="2">Belongs to the protein kinase superfamily. STE Ser/Thr protein kinase family. STE20 subfamily.</text>
</comment>
<organism evidence="15 16">
    <name type="scientific">Acrasis kona</name>
    <dbReference type="NCBI Taxonomy" id="1008807"/>
    <lineage>
        <taxon>Eukaryota</taxon>
        <taxon>Discoba</taxon>
        <taxon>Heterolobosea</taxon>
        <taxon>Tetramitia</taxon>
        <taxon>Eutetramitia</taxon>
        <taxon>Acrasidae</taxon>
        <taxon>Acrasis</taxon>
    </lineage>
</organism>
<dbReference type="Gene3D" id="3.90.810.10">
    <property type="entry name" value="CRIB domain"/>
    <property type="match status" value="2"/>
</dbReference>
<comment type="catalytic activity">
    <reaction evidence="11">
        <text>L-threonyl-[protein] + ATP = O-phospho-L-threonyl-[protein] + ADP + H(+)</text>
        <dbReference type="Rhea" id="RHEA:46608"/>
        <dbReference type="Rhea" id="RHEA-COMP:11060"/>
        <dbReference type="Rhea" id="RHEA-COMP:11605"/>
        <dbReference type="ChEBI" id="CHEBI:15378"/>
        <dbReference type="ChEBI" id="CHEBI:30013"/>
        <dbReference type="ChEBI" id="CHEBI:30616"/>
        <dbReference type="ChEBI" id="CHEBI:61977"/>
        <dbReference type="ChEBI" id="CHEBI:456216"/>
        <dbReference type="EC" id="2.7.11.1"/>
    </reaction>
</comment>
<evidence type="ECO:0000256" key="2">
    <source>
        <dbReference type="ARBA" id="ARBA00008874"/>
    </source>
</evidence>
<dbReference type="PROSITE" id="PS50011">
    <property type="entry name" value="PROTEIN_KINASE_DOM"/>
    <property type="match status" value="1"/>
</dbReference>
<keyword evidence="7" id="KW-0547">Nucleotide-binding</keyword>
<dbReference type="CDD" id="cd01093">
    <property type="entry name" value="CRIB_PAK_like"/>
    <property type="match status" value="1"/>
</dbReference>
<comment type="catalytic activity">
    <reaction evidence="12">
        <text>L-seryl-[protein] + ATP = O-phospho-L-seryl-[protein] + ADP + H(+)</text>
        <dbReference type="Rhea" id="RHEA:17989"/>
        <dbReference type="Rhea" id="RHEA-COMP:9863"/>
        <dbReference type="Rhea" id="RHEA-COMP:11604"/>
        <dbReference type="ChEBI" id="CHEBI:15378"/>
        <dbReference type="ChEBI" id="CHEBI:29999"/>
        <dbReference type="ChEBI" id="CHEBI:30616"/>
        <dbReference type="ChEBI" id="CHEBI:83421"/>
        <dbReference type="ChEBI" id="CHEBI:456216"/>
        <dbReference type="EC" id="2.7.11.1"/>
    </reaction>
</comment>
<evidence type="ECO:0000259" key="13">
    <source>
        <dbReference type="PROSITE" id="PS50011"/>
    </source>
</evidence>
<keyword evidence="10" id="KW-0460">Magnesium</keyword>
<dbReference type="SUPFAM" id="SSF56112">
    <property type="entry name" value="Protein kinase-like (PK-like)"/>
    <property type="match status" value="1"/>
</dbReference>
<evidence type="ECO:0000256" key="7">
    <source>
        <dbReference type="ARBA" id="ARBA00022741"/>
    </source>
</evidence>
<dbReference type="InterPro" id="IPR000719">
    <property type="entry name" value="Prot_kinase_dom"/>
</dbReference>
<dbReference type="FunFam" id="1.10.510.10:FF:000768">
    <property type="entry name" value="Non-specific serine/threonine protein kinase"/>
    <property type="match status" value="1"/>
</dbReference>
<sequence>MKSLFNKILSRTNSNDDMSDSVQIGAPTNFQQGIHVEVDMDQGNLRGVPPAWKSAFGAEHTVETDMSRIEPHLVPKEPKTERSKSFFQTLLAKTPENKQEEPGDAMIISKPFGFKHNVHVDYDTETGFKGLPEEWETMLKISGVKKEEYMEHPQDMLATLKFVEEGMIPTKASVQPIVRKNLNDYLSKDNPTKLFGKMVRLDEGSSGVVFRGVQLKTGMLCAIKVIQIKADTKMETLINEIAMMETATHKNVVKYVGSYTHNQDLWIVMEFLSGGKLTDLLLNTHFTEPQIAAVCKECLLALKYLHDLNRIHRDIKSDNVLLGSDGSVKLADFGFCAELTQSANKRRSVVGTPYWMAPEVIRGIEYGTKVDIWSLGIMALEMADCEPPLLDLPPLRALFIIATHPSPTVKQPEKWGADFKDFLAQSLNKNPDKRYDAAQLLQHPFIVKNSNADTKFLSDMLLKFKHKK</sequence>
<dbReference type="PANTHER" id="PTHR45832:SF22">
    <property type="entry name" value="SERINE_THREONINE-PROTEIN KINASE SAMKA-RELATED"/>
    <property type="match status" value="1"/>
</dbReference>
<evidence type="ECO:0000256" key="10">
    <source>
        <dbReference type="ARBA" id="ARBA00022842"/>
    </source>
</evidence>
<dbReference type="GO" id="GO:0004674">
    <property type="term" value="F:protein serine/threonine kinase activity"/>
    <property type="evidence" value="ECO:0007669"/>
    <property type="project" value="UniProtKB-KW"/>
</dbReference>
<dbReference type="PANTHER" id="PTHR45832">
    <property type="entry name" value="SERINE/THREONINE-PROTEIN KINASE SAMKA-RELATED-RELATED"/>
    <property type="match status" value="1"/>
</dbReference>
<reference evidence="15 16" key="1">
    <citation type="submission" date="2024-03" db="EMBL/GenBank/DDBJ databases">
        <title>The Acrasis kona genome and developmental transcriptomes reveal deep origins of eukaryotic multicellular pathways.</title>
        <authorList>
            <person name="Sheikh S."/>
            <person name="Fu C.-J."/>
            <person name="Brown M.W."/>
            <person name="Baldauf S.L."/>
        </authorList>
    </citation>
    <scope>NUCLEOTIDE SEQUENCE [LARGE SCALE GENOMIC DNA]</scope>
    <source>
        <strain evidence="15 16">ATCC MYA-3509</strain>
    </source>
</reference>
<name>A0AAW2Z6V6_9EUKA</name>
<evidence type="ECO:0000256" key="4">
    <source>
        <dbReference type="ARBA" id="ARBA00022527"/>
    </source>
</evidence>
<dbReference type="GO" id="GO:0046872">
    <property type="term" value="F:metal ion binding"/>
    <property type="evidence" value="ECO:0007669"/>
    <property type="project" value="UniProtKB-KW"/>
</dbReference>
<keyword evidence="5" id="KW-0808">Transferase</keyword>
<evidence type="ECO:0000256" key="12">
    <source>
        <dbReference type="ARBA" id="ARBA00048679"/>
    </source>
</evidence>
<evidence type="ECO:0000256" key="5">
    <source>
        <dbReference type="ARBA" id="ARBA00022679"/>
    </source>
</evidence>
<feature type="domain" description="CRIB" evidence="14">
    <location>
        <begin position="108"/>
        <end position="121"/>
    </location>
</feature>
<evidence type="ECO:0000313" key="15">
    <source>
        <dbReference type="EMBL" id="KAL0485139.1"/>
    </source>
</evidence>
<dbReference type="EMBL" id="JAOPGA020001109">
    <property type="protein sequence ID" value="KAL0485139.1"/>
    <property type="molecule type" value="Genomic_DNA"/>
</dbReference>
<feature type="domain" description="Protein kinase" evidence="13">
    <location>
        <begin position="195"/>
        <end position="446"/>
    </location>
</feature>
<keyword evidence="6" id="KW-0479">Metal-binding</keyword>
<evidence type="ECO:0000256" key="3">
    <source>
        <dbReference type="ARBA" id="ARBA00012513"/>
    </source>
</evidence>
<evidence type="ECO:0000256" key="11">
    <source>
        <dbReference type="ARBA" id="ARBA00047899"/>
    </source>
</evidence>
<dbReference type="InterPro" id="IPR011009">
    <property type="entry name" value="Kinase-like_dom_sf"/>
</dbReference>
<dbReference type="PROSITE" id="PS50108">
    <property type="entry name" value="CRIB"/>
    <property type="match status" value="1"/>
</dbReference>
<keyword evidence="8" id="KW-0418">Kinase</keyword>
<dbReference type="GO" id="GO:0005524">
    <property type="term" value="F:ATP binding"/>
    <property type="evidence" value="ECO:0007669"/>
    <property type="project" value="UniProtKB-KW"/>
</dbReference>
<comment type="caution">
    <text evidence="15">The sequence shown here is derived from an EMBL/GenBank/DDBJ whole genome shotgun (WGS) entry which is preliminary data.</text>
</comment>
<gene>
    <name evidence="15" type="ORF">AKO1_004351</name>
</gene>
<dbReference type="EC" id="2.7.11.1" evidence="3"/>
<evidence type="ECO:0000256" key="9">
    <source>
        <dbReference type="ARBA" id="ARBA00022840"/>
    </source>
</evidence>
<dbReference type="AlphaFoldDB" id="A0AAW2Z6V6"/>
<evidence type="ECO:0000256" key="8">
    <source>
        <dbReference type="ARBA" id="ARBA00022777"/>
    </source>
</evidence>
<keyword evidence="16" id="KW-1185">Reference proteome</keyword>
<dbReference type="InterPro" id="IPR033923">
    <property type="entry name" value="PAK_BD"/>
</dbReference>
<protein>
    <recommendedName>
        <fullName evidence="3">non-specific serine/threonine protein kinase</fullName>
        <ecNumber evidence="3">2.7.11.1</ecNumber>
    </recommendedName>
</protein>
<dbReference type="InterPro" id="IPR036936">
    <property type="entry name" value="CRIB_dom_sf"/>
</dbReference>
<comment type="cofactor">
    <cofactor evidence="1">
        <name>Mg(2+)</name>
        <dbReference type="ChEBI" id="CHEBI:18420"/>
    </cofactor>
</comment>
<proteinExistence type="inferred from homology"/>
<evidence type="ECO:0000259" key="14">
    <source>
        <dbReference type="PROSITE" id="PS50108"/>
    </source>
</evidence>